<keyword evidence="3" id="KW-0560">Oxidoreductase</keyword>
<evidence type="ECO:0000256" key="2">
    <source>
        <dbReference type="ARBA" id="ARBA00022857"/>
    </source>
</evidence>
<evidence type="ECO:0000259" key="4">
    <source>
        <dbReference type="Pfam" id="PF01872"/>
    </source>
</evidence>
<evidence type="ECO:0000313" key="6">
    <source>
        <dbReference type="Proteomes" id="UP001595798"/>
    </source>
</evidence>
<evidence type="ECO:0000256" key="3">
    <source>
        <dbReference type="ARBA" id="ARBA00023002"/>
    </source>
</evidence>
<gene>
    <name evidence="5" type="ORF">ACFOZ5_19090</name>
</gene>
<feature type="domain" description="Bacterial bifunctional deaminase-reductase C-terminal" evidence="4">
    <location>
        <begin position="58"/>
        <end position="243"/>
    </location>
</feature>
<organism evidence="5 6">
    <name type="scientific">Marinobacter lacisalsi</name>
    <dbReference type="NCBI Taxonomy" id="475979"/>
    <lineage>
        <taxon>Bacteria</taxon>
        <taxon>Pseudomonadati</taxon>
        <taxon>Pseudomonadota</taxon>
        <taxon>Gammaproteobacteria</taxon>
        <taxon>Pseudomonadales</taxon>
        <taxon>Marinobacteraceae</taxon>
        <taxon>Marinobacter</taxon>
    </lineage>
</organism>
<accession>A0ABV8QN36</accession>
<dbReference type="InterPro" id="IPR050765">
    <property type="entry name" value="Riboflavin_Biosynth_HTPR"/>
</dbReference>
<dbReference type="PANTHER" id="PTHR38011">
    <property type="entry name" value="DIHYDROFOLATE REDUCTASE FAMILY PROTEIN (AFU_ORTHOLOGUE AFUA_8G06820)"/>
    <property type="match status" value="1"/>
</dbReference>
<keyword evidence="2" id="KW-0521">NADP</keyword>
<comment type="pathway">
    <text evidence="1">Cofactor biosynthesis; riboflavin biosynthesis.</text>
</comment>
<dbReference type="EMBL" id="JBHSDI010000064">
    <property type="protein sequence ID" value="MFC4261131.1"/>
    <property type="molecule type" value="Genomic_DNA"/>
</dbReference>
<dbReference type="Proteomes" id="UP001595798">
    <property type="component" value="Unassembled WGS sequence"/>
</dbReference>
<name>A0ABV8QN36_9GAMM</name>
<dbReference type="Pfam" id="PF01872">
    <property type="entry name" value="RibD_C"/>
    <property type="match status" value="1"/>
</dbReference>
<dbReference type="RefSeq" id="WP_379890369.1">
    <property type="nucleotide sequence ID" value="NZ_JBHSDI010000064.1"/>
</dbReference>
<proteinExistence type="predicted"/>
<keyword evidence="6" id="KW-1185">Reference proteome</keyword>
<reference evidence="6" key="1">
    <citation type="journal article" date="2019" name="Int. J. Syst. Evol. Microbiol.">
        <title>The Global Catalogue of Microorganisms (GCM) 10K type strain sequencing project: providing services to taxonomists for standard genome sequencing and annotation.</title>
        <authorList>
            <consortium name="The Broad Institute Genomics Platform"/>
            <consortium name="The Broad Institute Genome Sequencing Center for Infectious Disease"/>
            <person name="Wu L."/>
            <person name="Ma J."/>
        </authorList>
    </citation>
    <scope>NUCLEOTIDE SEQUENCE [LARGE SCALE GENOMIC DNA]</scope>
    <source>
        <strain evidence="6">CECT 7297</strain>
    </source>
</reference>
<dbReference type="SUPFAM" id="SSF53597">
    <property type="entry name" value="Dihydrofolate reductase-like"/>
    <property type="match status" value="1"/>
</dbReference>
<dbReference type="InterPro" id="IPR002734">
    <property type="entry name" value="RibDG_C"/>
</dbReference>
<protein>
    <submittedName>
        <fullName evidence="5">RibD family protein</fullName>
    </submittedName>
</protein>
<evidence type="ECO:0000256" key="1">
    <source>
        <dbReference type="ARBA" id="ARBA00005104"/>
    </source>
</evidence>
<comment type="caution">
    <text evidence="5">The sequence shown here is derived from an EMBL/GenBank/DDBJ whole genome shotgun (WGS) entry which is preliminary data.</text>
</comment>
<evidence type="ECO:0000313" key="5">
    <source>
        <dbReference type="EMBL" id="MFC4261131.1"/>
    </source>
</evidence>
<sequence length="270" mass="29274">MTPDQAWELILQQRHHPDEGSENWHVRQPVSDADWAVQLLQLFGPLVQALPASQPQQIIAQMGQSLDGRIATITGNSRYINGEDGLVHLHRMRAVSDAVLVGSGTASADNPRLTVRLTTGPNPVRVLVDRHRRVPEDHHLFNDGAAPTLHLVAGRFNPATLPATLSAGVYEIPCLSDEEGPIDPTEVLRVLLRLGLKRIFVEGGGQTVSTFLRAGLVDRLHVLVAPMIIGSGQPAFSLPEIDSLGDALRPAANMVNLGSDMLFDLDFSGR</sequence>
<dbReference type="Gene3D" id="3.40.430.10">
    <property type="entry name" value="Dihydrofolate Reductase, subunit A"/>
    <property type="match status" value="1"/>
</dbReference>
<dbReference type="PANTHER" id="PTHR38011:SF7">
    <property type="entry name" value="2,5-DIAMINO-6-RIBOSYLAMINO-4(3H)-PYRIMIDINONE 5'-PHOSPHATE REDUCTASE"/>
    <property type="match status" value="1"/>
</dbReference>
<dbReference type="InterPro" id="IPR024072">
    <property type="entry name" value="DHFR-like_dom_sf"/>
</dbReference>